<dbReference type="PANTHER" id="PTHR30158">
    <property type="entry name" value="ACRA/E-RELATED COMPONENT OF DRUG EFFLUX TRANSPORTER"/>
    <property type="match status" value="1"/>
</dbReference>
<feature type="domain" description="Multidrug resistance protein MdtA-like alpha-helical hairpin" evidence="3">
    <location>
        <begin position="100"/>
        <end position="169"/>
    </location>
</feature>
<evidence type="ECO:0000313" key="8">
    <source>
        <dbReference type="Proteomes" id="UP000464262"/>
    </source>
</evidence>
<evidence type="ECO:0000259" key="3">
    <source>
        <dbReference type="Pfam" id="PF25876"/>
    </source>
</evidence>
<dbReference type="EMBL" id="CP047476">
    <property type="protein sequence ID" value="QIA65567.1"/>
    <property type="molecule type" value="Genomic_DNA"/>
</dbReference>
<dbReference type="GO" id="GO:0030313">
    <property type="term" value="C:cell envelope"/>
    <property type="evidence" value="ECO:0007669"/>
    <property type="project" value="UniProtKB-SubCell"/>
</dbReference>
<feature type="domain" description="Multidrug resistance protein MdtA-like barrel-sandwich hybrid" evidence="4">
    <location>
        <begin position="60"/>
        <end position="190"/>
    </location>
</feature>
<dbReference type="Gene3D" id="2.40.420.20">
    <property type="match status" value="1"/>
</dbReference>
<dbReference type="GO" id="GO:0005886">
    <property type="term" value="C:plasma membrane"/>
    <property type="evidence" value="ECO:0007669"/>
    <property type="project" value="TreeGrafter"/>
</dbReference>
<dbReference type="NCBIfam" id="TIGR01730">
    <property type="entry name" value="RND_mfp"/>
    <property type="match status" value="1"/>
</dbReference>
<evidence type="ECO:0000259" key="5">
    <source>
        <dbReference type="Pfam" id="PF25944"/>
    </source>
</evidence>
<keyword evidence="8" id="KW-1185">Reference proteome</keyword>
<comment type="subcellular location">
    <subcellularLocation>
        <location evidence="1">Cell inner membrane</location>
        <topology evidence="1">Lipid-anchor</topology>
    </subcellularLocation>
</comment>
<dbReference type="InterPro" id="IPR006143">
    <property type="entry name" value="RND_pump_MFP"/>
</dbReference>
<accession>A0A7Z2YFJ3</accession>
<dbReference type="InterPro" id="IPR058624">
    <property type="entry name" value="MdtA-like_HH"/>
</dbReference>
<dbReference type="Gene3D" id="1.10.287.470">
    <property type="entry name" value="Helix hairpin bin"/>
    <property type="match status" value="1"/>
</dbReference>
<protein>
    <submittedName>
        <fullName evidence="7">Efflux RND transporter periplasmic adaptor subunit</fullName>
    </submittedName>
</protein>
<dbReference type="SUPFAM" id="SSF111369">
    <property type="entry name" value="HlyD-like secretion proteins"/>
    <property type="match status" value="1"/>
</dbReference>
<sequence>MKLRPLYLATALLLTGCGDSSDSASQAAAPAAKPVTVVKSQAFEHSPTHHFVGRMQAIESAKLTPRTTGYLLSKRFEDGAMVEKGDVLFEIDPTSYEAALDAARATLEEATAALALTELNHKRNQNMLQTGGISQAQLDVSAAELSMAKSRVQSAKANLVVQQDNLEQTKVRAPYSGQLGKTNFSIGDMVGPNFGPLTDIVQIHPIEASFSIKETDLARHKLQAEDRDLVSLHLDGQEEFDLGEISFVDNKINPSTGAIEVAAEFANDDMAYRPNQYVRVGLRPSEPVVGVTVPHKAVYQDALSQYVFIVDNGTATKVEVEVTDRLEQDVFITAGLEPQDTVITGGLQRIREGDLVVIAE</sequence>
<dbReference type="InterPro" id="IPR058637">
    <property type="entry name" value="YknX-like_C"/>
</dbReference>
<dbReference type="Pfam" id="PF25989">
    <property type="entry name" value="YknX_C"/>
    <property type="match status" value="1"/>
</dbReference>
<evidence type="ECO:0000259" key="4">
    <source>
        <dbReference type="Pfam" id="PF25917"/>
    </source>
</evidence>
<dbReference type="InterPro" id="IPR058626">
    <property type="entry name" value="MdtA-like_b-barrel"/>
</dbReference>
<dbReference type="AlphaFoldDB" id="A0A7Z2YFJ3"/>
<evidence type="ECO:0000313" key="7">
    <source>
        <dbReference type="EMBL" id="QIA65567.1"/>
    </source>
</evidence>
<reference evidence="7 8" key="1">
    <citation type="submission" date="2020-01" db="EMBL/GenBank/DDBJ databases">
        <title>Whole genome and functional gene identification of agarase of Vibrio HN897.</title>
        <authorList>
            <person name="Liu Y."/>
            <person name="Zhao Z."/>
        </authorList>
    </citation>
    <scope>NUCLEOTIDE SEQUENCE [LARGE SCALE GENOMIC DNA]</scope>
    <source>
        <strain evidence="7 8">HN897</strain>
    </source>
</reference>
<dbReference type="KEGG" id="vas:GT360_18725"/>
<proteinExistence type="inferred from homology"/>
<dbReference type="RefSeq" id="WP_164650467.1">
    <property type="nucleotide sequence ID" value="NZ_CP047476.1"/>
</dbReference>
<dbReference type="Pfam" id="PF25917">
    <property type="entry name" value="BSH_RND"/>
    <property type="match status" value="1"/>
</dbReference>
<organism evidence="7 8">
    <name type="scientific">Vibrio astriarenae</name>
    <dbReference type="NCBI Taxonomy" id="1481923"/>
    <lineage>
        <taxon>Bacteria</taxon>
        <taxon>Pseudomonadati</taxon>
        <taxon>Pseudomonadota</taxon>
        <taxon>Gammaproteobacteria</taxon>
        <taxon>Vibrionales</taxon>
        <taxon>Vibrionaceae</taxon>
        <taxon>Vibrio</taxon>
    </lineage>
</organism>
<dbReference type="Gene3D" id="2.40.30.170">
    <property type="match status" value="1"/>
</dbReference>
<feature type="domain" description="YknX-like C-terminal permuted SH3-like" evidence="6">
    <location>
        <begin position="291"/>
        <end position="356"/>
    </location>
</feature>
<dbReference type="GO" id="GO:0046677">
    <property type="term" value="P:response to antibiotic"/>
    <property type="evidence" value="ECO:0007669"/>
    <property type="project" value="TreeGrafter"/>
</dbReference>
<evidence type="ECO:0000256" key="1">
    <source>
        <dbReference type="ARBA" id="ARBA00004519"/>
    </source>
</evidence>
<evidence type="ECO:0000259" key="6">
    <source>
        <dbReference type="Pfam" id="PF25989"/>
    </source>
</evidence>
<dbReference type="Gene3D" id="2.40.50.100">
    <property type="match status" value="1"/>
</dbReference>
<dbReference type="PROSITE" id="PS51257">
    <property type="entry name" value="PROKAR_LIPOPROTEIN"/>
    <property type="match status" value="1"/>
</dbReference>
<feature type="domain" description="Multidrug resistance protein MdtA-like beta-barrel" evidence="5">
    <location>
        <begin position="205"/>
        <end position="282"/>
    </location>
</feature>
<evidence type="ECO:0000256" key="2">
    <source>
        <dbReference type="ARBA" id="ARBA00009477"/>
    </source>
</evidence>
<dbReference type="InterPro" id="IPR058625">
    <property type="entry name" value="MdtA-like_BSH"/>
</dbReference>
<name>A0A7Z2YFJ3_9VIBR</name>
<dbReference type="Pfam" id="PF25876">
    <property type="entry name" value="HH_MFP_RND"/>
    <property type="match status" value="1"/>
</dbReference>
<dbReference type="Proteomes" id="UP000464262">
    <property type="component" value="Chromosome 2"/>
</dbReference>
<comment type="similarity">
    <text evidence="2">Belongs to the membrane fusion protein (MFP) (TC 8.A.1) family.</text>
</comment>
<dbReference type="Pfam" id="PF25944">
    <property type="entry name" value="Beta-barrel_RND"/>
    <property type="match status" value="1"/>
</dbReference>
<gene>
    <name evidence="7" type="ORF">GT360_18725</name>
</gene>
<dbReference type="GO" id="GO:0022857">
    <property type="term" value="F:transmembrane transporter activity"/>
    <property type="evidence" value="ECO:0007669"/>
    <property type="project" value="InterPro"/>
</dbReference>